<protein>
    <submittedName>
        <fullName evidence="1">Uncharacterized protein</fullName>
    </submittedName>
</protein>
<reference evidence="1 2" key="1">
    <citation type="submission" date="2017-08" db="EMBL/GenBank/DDBJ databases">
        <title>The complete genome sequence of Maribacter sp. B1, isolated from deep-sea sediment.</title>
        <authorList>
            <person name="Wu Y.-H."/>
            <person name="Cheng H."/>
            <person name="Xu X.-W."/>
        </authorList>
    </citation>
    <scope>NUCLEOTIDE SEQUENCE [LARGE SCALE GENOMIC DNA]</scope>
    <source>
        <strain evidence="1 2">B1</strain>
    </source>
</reference>
<dbReference type="EMBL" id="CP022957">
    <property type="protein sequence ID" value="ASV30963.1"/>
    <property type="molecule type" value="Genomic_DNA"/>
</dbReference>
<accession>A0A223V6B8</accession>
<evidence type="ECO:0000313" key="2">
    <source>
        <dbReference type="Proteomes" id="UP000215244"/>
    </source>
</evidence>
<dbReference type="KEGG" id="marb:CJ263_12460"/>
<name>A0A223V6B8_9FLAO</name>
<sequence>MIPSEKLLSYLEDLAKKEHPEVNGKEYSRLQVLLAERLVRDVQNAIGIASQKPKLSRRRAFIVILEELYYNVPKYPKDLTLQGIHRRASQRFEYMNRDIKSFTTPTDVHPKDPCTFYEDNAHGKARYRSALKHLVLESHRYFEVPEAEASLKILFEDVELC</sequence>
<dbReference type="OrthoDB" id="1176669at2"/>
<dbReference type="RefSeq" id="WP_094997577.1">
    <property type="nucleotide sequence ID" value="NZ_BMJL01000007.1"/>
</dbReference>
<dbReference type="AlphaFoldDB" id="A0A223V6B8"/>
<organism evidence="1 2">
    <name type="scientific">Maribacter cobaltidurans</name>
    <dbReference type="NCBI Taxonomy" id="1178778"/>
    <lineage>
        <taxon>Bacteria</taxon>
        <taxon>Pseudomonadati</taxon>
        <taxon>Bacteroidota</taxon>
        <taxon>Flavobacteriia</taxon>
        <taxon>Flavobacteriales</taxon>
        <taxon>Flavobacteriaceae</taxon>
        <taxon>Maribacter</taxon>
    </lineage>
</organism>
<evidence type="ECO:0000313" key="1">
    <source>
        <dbReference type="EMBL" id="ASV30963.1"/>
    </source>
</evidence>
<keyword evidence="2" id="KW-1185">Reference proteome</keyword>
<gene>
    <name evidence="1" type="ORF">CJ263_12460</name>
</gene>
<dbReference type="Proteomes" id="UP000215244">
    <property type="component" value="Chromosome"/>
</dbReference>
<proteinExistence type="predicted"/>